<reference evidence="4 5" key="1">
    <citation type="submission" date="2024-10" db="EMBL/GenBank/DDBJ databases">
        <authorList>
            <person name="Topkara A.R."/>
            <person name="Saygin H."/>
        </authorList>
    </citation>
    <scope>NUCLEOTIDE SEQUENCE [LARGE SCALE GENOMIC DNA]</scope>
    <source>
        <strain evidence="4 5">M3C6</strain>
    </source>
</reference>
<feature type="transmembrane region" description="Helical" evidence="2">
    <location>
        <begin position="187"/>
        <end position="210"/>
    </location>
</feature>
<dbReference type="InterPro" id="IPR052901">
    <property type="entry name" value="Bact_TGase-like"/>
</dbReference>
<sequence>MTHHRETPSGWRRPAGPAVVAAVAGVAGWGFHRVFPGTELLLAVVPAALAPAFVAALTSRRPLWLALALDVVVWLAGTIPLYQGLQPTLLADVANSWQALLTTLLPAQPEPQLLVLVHTLVWAAATIGAETLARTRTRIAAAIPAIIVYGVALLLGVDGEGSNLPVAAALFVLIAALAVLRDDRPPVWLLAGIPAAAALAALALVAGPLLPIAGQPYNPRDNADLPPPVRVDSVSPLDRVSAWLQIPDRELFTVKADKPLNWRLAVLDRYDGVRWTSGARFQPTGGRVPDGDWTGKTETVRQKVTFDGLPGTWLPAAERPEEVSGVRGLAVDPESGALLAGAKPAKGFSYEVTSLVAEPSKEELLAATPVHDPNLTAFPAGPQEQLFRRLAQEATKGADAPIKQAYRLQSYLRTNAGYDVTAPPGHSLKGLEFFLQTTHRGTSEQFATTFALMARTLGLPSRVVVGFRPGQASGGIYHVKSGHVMAWAEIKFDKLGWRPFYPTPDRSGAKDDHDVVSSAIEESEQLEGEFGQGGSDKPKTSKPQATGNGEEPASGPSPWLIAAVAGGVLLVGCAAVVVALPWWRRRTRRRAQGPEQRVLGAWWQTCDDLGLKGQYALTAEDVITRHDGDTRHGGHLRTRHNDEISTHLRPLAEISNYVRYAPDAVTEDAATAAWQRSDAIRRAVRTRTPLTTRLRNRLLLR</sequence>
<accession>A0ABW7AH92</accession>
<feature type="domain" description="Transglutaminase-like" evidence="3">
    <location>
        <begin position="435"/>
        <end position="504"/>
    </location>
</feature>
<proteinExistence type="predicted"/>
<dbReference type="PANTHER" id="PTHR42736:SF1">
    <property type="entry name" value="PROTEIN-GLUTAMINE GAMMA-GLUTAMYLTRANSFERASE"/>
    <property type="match status" value="1"/>
</dbReference>
<keyword evidence="2" id="KW-0812">Transmembrane</keyword>
<keyword evidence="2" id="KW-0472">Membrane</keyword>
<feature type="transmembrane region" description="Helical" evidence="2">
    <location>
        <begin position="559"/>
        <end position="583"/>
    </location>
</feature>
<feature type="transmembrane region" description="Helical" evidence="2">
    <location>
        <begin position="40"/>
        <end position="57"/>
    </location>
</feature>
<evidence type="ECO:0000259" key="3">
    <source>
        <dbReference type="SMART" id="SM00460"/>
    </source>
</evidence>
<dbReference type="Pfam" id="PF01841">
    <property type="entry name" value="Transglut_core"/>
    <property type="match status" value="1"/>
</dbReference>
<name>A0ABW7AH92_9ACTN</name>
<protein>
    <submittedName>
        <fullName evidence="4">DUF3488 and transglutaminase-like domain-containing protein</fullName>
    </submittedName>
</protein>
<organism evidence="4 5">
    <name type="scientific">Nonomuraea marmarensis</name>
    <dbReference type="NCBI Taxonomy" id="3351344"/>
    <lineage>
        <taxon>Bacteria</taxon>
        <taxon>Bacillati</taxon>
        <taxon>Actinomycetota</taxon>
        <taxon>Actinomycetes</taxon>
        <taxon>Streptosporangiales</taxon>
        <taxon>Streptosporangiaceae</taxon>
        <taxon>Nonomuraea</taxon>
    </lineage>
</organism>
<dbReference type="PANTHER" id="PTHR42736">
    <property type="entry name" value="PROTEIN-GLUTAMINE GAMMA-GLUTAMYLTRANSFERASE"/>
    <property type="match status" value="1"/>
</dbReference>
<dbReference type="RefSeq" id="WP_393169848.1">
    <property type="nucleotide sequence ID" value="NZ_JBICRM010000017.1"/>
</dbReference>
<evidence type="ECO:0000256" key="2">
    <source>
        <dbReference type="SAM" id="Phobius"/>
    </source>
</evidence>
<keyword evidence="5" id="KW-1185">Reference proteome</keyword>
<dbReference type="InterPro" id="IPR038765">
    <property type="entry name" value="Papain-like_cys_pep_sf"/>
</dbReference>
<dbReference type="Gene3D" id="3.10.620.30">
    <property type="match status" value="1"/>
</dbReference>
<comment type="caution">
    <text evidence="4">The sequence shown here is derived from an EMBL/GenBank/DDBJ whole genome shotgun (WGS) entry which is preliminary data.</text>
</comment>
<gene>
    <name evidence="4" type="ORF">ACFLIM_26420</name>
</gene>
<evidence type="ECO:0000313" key="4">
    <source>
        <dbReference type="EMBL" id="MFG1706729.1"/>
    </source>
</evidence>
<evidence type="ECO:0000256" key="1">
    <source>
        <dbReference type="SAM" id="MobiDB-lite"/>
    </source>
</evidence>
<dbReference type="InterPro" id="IPR021878">
    <property type="entry name" value="TgpA_N"/>
</dbReference>
<dbReference type="EMBL" id="JBICRM010000017">
    <property type="protein sequence ID" value="MFG1706729.1"/>
    <property type="molecule type" value="Genomic_DNA"/>
</dbReference>
<feature type="transmembrane region" description="Helical" evidence="2">
    <location>
        <begin position="113"/>
        <end position="132"/>
    </location>
</feature>
<dbReference type="Pfam" id="PF11992">
    <property type="entry name" value="TgpA_N"/>
    <property type="match status" value="1"/>
</dbReference>
<feature type="region of interest" description="Disordered" evidence="1">
    <location>
        <begin position="523"/>
        <end position="555"/>
    </location>
</feature>
<feature type="transmembrane region" description="Helical" evidence="2">
    <location>
        <begin position="64"/>
        <end position="82"/>
    </location>
</feature>
<feature type="transmembrane region" description="Helical" evidence="2">
    <location>
        <begin position="163"/>
        <end position="180"/>
    </location>
</feature>
<feature type="transmembrane region" description="Helical" evidence="2">
    <location>
        <begin position="139"/>
        <end position="157"/>
    </location>
</feature>
<dbReference type="SMART" id="SM00460">
    <property type="entry name" value="TGc"/>
    <property type="match status" value="1"/>
</dbReference>
<evidence type="ECO:0000313" key="5">
    <source>
        <dbReference type="Proteomes" id="UP001603978"/>
    </source>
</evidence>
<dbReference type="SUPFAM" id="SSF54001">
    <property type="entry name" value="Cysteine proteinases"/>
    <property type="match status" value="1"/>
</dbReference>
<keyword evidence="2" id="KW-1133">Transmembrane helix</keyword>
<dbReference type="InterPro" id="IPR002931">
    <property type="entry name" value="Transglutaminase-like"/>
</dbReference>
<dbReference type="Proteomes" id="UP001603978">
    <property type="component" value="Unassembled WGS sequence"/>
</dbReference>